<dbReference type="AlphaFoldDB" id="A0AAV4BH08"/>
<dbReference type="PROSITE" id="PS51292">
    <property type="entry name" value="ZF_RING_CH"/>
    <property type="match status" value="1"/>
</dbReference>
<organism evidence="13 14">
    <name type="scientific">Plakobranchus ocellatus</name>
    <dbReference type="NCBI Taxonomy" id="259542"/>
    <lineage>
        <taxon>Eukaryota</taxon>
        <taxon>Metazoa</taxon>
        <taxon>Spiralia</taxon>
        <taxon>Lophotrochozoa</taxon>
        <taxon>Mollusca</taxon>
        <taxon>Gastropoda</taxon>
        <taxon>Heterobranchia</taxon>
        <taxon>Euthyneura</taxon>
        <taxon>Panpulmonata</taxon>
        <taxon>Sacoglossa</taxon>
        <taxon>Placobranchoidea</taxon>
        <taxon>Plakobranchidae</taxon>
        <taxon>Plakobranchus</taxon>
    </lineage>
</organism>
<evidence type="ECO:0000256" key="4">
    <source>
        <dbReference type="ARBA" id="ARBA00022723"/>
    </source>
</evidence>
<evidence type="ECO:0000256" key="7">
    <source>
        <dbReference type="ARBA" id="ARBA00022833"/>
    </source>
</evidence>
<feature type="domain" description="RING-CH-type" evidence="12">
    <location>
        <begin position="213"/>
        <end position="289"/>
    </location>
</feature>
<evidence type="ECO:0000256" key="8">
    <source>
        <dbReference type="ARBA" id="ARBA00022989"/>
    </source>
</evidence>
<dbReference type="Pfam" id="PF12906">
    <property type="entry name" value="RINGv"/>
    <property type="match status" value="1"/>
</dbReference>
<feature type="compositionally biased region" description="Low complexity" evidence="10">
    <location>
        <begin position="33"/>
        <end position="43"/>
    </location>
</feature>
<dbReference type="GO" id="GO:0016740">
    <property type="term" value="F:transferase activity"/>
    <property type="evidence" value="ECO:0007669"/>
    <property type="project" value="UniProtKB-KW"/>
</dbReference>
<proteinExistence type="predicted"/>
<dbReference type="EMBL" id="BLXT01004995">
    <property type="protein sequence ID" value="GFO18815.1"/>
    <property type="molecule type" value="Genomic_DNA"/>
</dbReference>
<feature type="compositionally biased region" description="Basic and acidic residues" evidence="10">
    <location>
        <begin position="52"/>
        <end position="71"/>
    </location>
</feature>
<dbReference type="InterPro" id="IPR011016">
    <property type="entry name" value="Znf_RING-CH"/>
</dbReference>
<name>A0AAV4BH08_9GAST</name>
<evidence type="ECO:0000256" key="1">
    <source>
        <dbReference type="ARBA" id="ARBA00004141"/>
    </source>
</evidence>
<keyword evidence="3 11" id="KW-0812">Transmembrane</keyword>
<evidence type="ECO:0000256" key="5">
    <source>
        <dbReference type="ARBA" id="ARBA00022771"/>
    </source>
</evidence>
<gene>
    <name evidence="13" type="ORF">PoB_004532000</name>
</gene>
<keyword evidence="4" id="KW-0479">Metal-binding</keyword>
<feature type="region of interest" description="Disordered" evidence="10">
    <location>
        <begin position="1"/>
        <end position="80"/>
    </location>
</feature>
<sequence>MEPGAPSTDHHSSSSDDWSSDEESALARKDNCSSSSNTNLSNKKSSKRHSKMEKQLHQEVPLGEDHQRTDGEAGNEWVEEIGDVNEPEKERMLRLLRTFSSPIDPSTISSTRIESLTSLQAGIIDAHSIRSCSRAPSRIHSCANSNSNIHSCLNSSHAIGGVGPSHLASNLYLGSSASFATSVNLNLTPVPSRKFSFQGMGGIYRPGHPVSETGTDLLNLCRICQLPGEGEGYYGGRTAGTDMLFSPCRCSGSLKYVHYSCLLKWIEISTRKTKRPPMCELCHFMYIRHKRFKFHDWRLPRVSRRDKCLHFIFFLTLIFMMSSAVATVLCFLSDNGQISQTKSQLSLEEVVTLICGVLFFVSFFMAMTVEIKARHTVYRLFRKFVMYNTEWQIEPYDKAKDPNCPKPYLYV</sequence>
<comment type="caution">
    <text evidence="13">The sequence shown here is derived from an EMBL/GenBank/DDBJ whole genome shotgun (WGS) entry which is preliminary data.</text>
</comment>
<evidence type="ECO:0000256" key="10">
    <source>
        <dbReference type="SAM" id="MobiDB-lite"/>
    </source>
</evidence>
<keyword evidence="6" id="KW-0833">Ubl conjugation pathway</keyword>
<accession>A0AAV4BH08</accession>
<dbReference type="PANTHER" id="PTHR46065:SF3">
    <property type="entry name" value="FI20425P1"/>
    <property type="match status" value="1"/>
</dbReference>
<keyword evidence="9 11" id="KW-0472">Membrane</keyword>
<keyword evidence="2" id="KW-0808">Transferase</keyword>
<dbReference type="PANTHER" id="PTHR46065">
    <property type="entry name" value="E3 UBIQUITIN-PROTEIN LIGASE MARCH 2/3 FAMILY MEMBER"/>
    <property type="match status" value="1"/>
</dbReference>
<dbReference type="SUPFAM" id="SSF57850">
    <property type="entry name" value="RING/U-box"/>
    <property type="match status" value="1"/>
</dbReference>
<comment type="subcellular location">
    <subcellularLocation>
        <location evidence="1">Membrane</location>
        <topology evidence="1">Multi-pass membrane protein</topology>
    </subcellularLocation>
</comment>
<dbReference type="GO" id="GO:0016020">
    <property type="term" value="C:membrane"/>
    <property type="evidence" value="ECO:0007669"/>
    <property type="project" value="UniProtKB-SubCell"/>
</dbReference>
<keyword evidence="7" id="KW-0862">Zinc</keyword>
<dbReference type="InterPro" id="IPR013083">
    <property type="entry name" value="Znf_RING/FYVE/PHD"/>
</dbReference>
<evidence type="ECO:0000256" key="11">
    <source>
        <dbReference type="SAM" id="Phobius"/>
    </source>
</evidence>
<keyword evidence="14" id="KW-1185">Reference proteome</keyword>
<evidence type="ECO:0000256" key="3">
    <source>
        <dbReference type="ARBA" id="ARBA00022692"/>
    </source>
</evidence>
<feature type="transmembrane region" description="Helical" evidence="11">
    <location>
        <begin position="350"/>
        <end position="369"/>
    </location>
</feature>
<reference evidence="13 14" key="1">
    <citation type="journal article" date="2021" name="Elife">
        <title>Chloroplast acquisition without the gene transfer in kleptoplastic sea slugs, Plakobranchus ocellatus.</title>
        <authorList>
            <person name="Maeda T."/>
            <person name="Takahashi S."/>
            <person name="Yoshida T."/>
            <person name="Shimamura S."/>
            <person name="Takaki Y."/>
            <person name="Nagai Y."/>
            <person name="Toyoda A."/>
            <person name="Suzuki Y."/>
            <person name="Arimoto A."/>
            <person name="Ishii H."/>
            <person name="Satoh N."/>
            <person name="Nishiyama T."/>
            <person name="Hasebe M."/>
            <person name="Maruyama T."/>
            <person name="Minagawa J."/>
            <person name="Obokata J."/>
            <person name="Shigenobu S."/>
        </authorList>
    </citation>
    <scope>NUCLEOTIDE SEQUENCE [LARGE SCALE GENOMIC DNA]</scope>
</reference>
<feature type="transmembrane region" description="Helical" evidence="11">
    <location>
        <begin position="308"/>
        <end position="330"/>
    </location>
</feature>
<dbReference type="SMART" id="SM00744">
    <property type="entry name" value="RINGv"/>
    <property type="match status" value="1"/>
</dbReference>
<dbReference type="Gene3D" id="3.30.40.10">
    <property type="entry name" value="Zinc/RING finger domain, C3HC4 (zinc finger)"/>
    <property type="match status" value="1"/>
</dbReference>
<evidence type="ECO:0000256" key="2">
    <source>
        <dbReference type="ARBA" id="ARBA00022679"/>
    </source>
</evidence>
<keyword evidence="8 11" id="KW-1133">Transmembrane helix</keyword>
<evidence type="ECO:0000256" key="9">
    <source>
        <dbReference type="ARBA" id="ARBA00023136"/>
    </source>
</evidence>
<dbReference type="CDD" id="cd16495">
    <property type="entry name" value="RING_CH-C4HC3_MARCH"/>
    <property type="match status" value="1"/>
</dbReference>
<dbReference type="Proteomes" id="UP000735302">
    <property type="component" value="Unassembled WGS sequence"/>
</dbReference>
<protein>
    <submittedName>
        <fullName evidence="13">E3 ubiquitin-protein ligase march1</fullName>
    </submittedName>
</protein>
<evidence type="ECO:0000313" key="13">
    <source>
        <dbReference type="EMBL" id="GFO18815.1"/>
    </source>
</evidence>
<dbReference type="GO" id="GO:0008270">
    <property type="term" value="F:zinc ion binding"/>
    <property type="evidence" value="ECO:0007669"/>
    <property type="project" value="UniProtKB-KW"/>
</dbReference>
<evidence type="ECO:0000313" key="14">
    <source>
        <dbReference type="Proteomes" id="UP000735302"/>
    </source>
</evidence>
<keyword evidence="5" id="KW-0863">Zinc-finger</keyword>
<evidence type="ECO:0000256" key="6">
    <source>
        <dbReference type="ARBA" id="ARBA00022786"/>
    </source>
</evidence>
<evidence type="ECO:0000259" key="12">
    <source>
        <dbReference type="PROSITE" id="PS51292"/>
    </source>
</evidence>